<dbReference type="SMART" id="SM00369">
    <property type="entry name" value="LRR_TYP"/>
    <property type="match status" value="7"/>
</dbReference>
<dbReference type="SUPFAM" id="SSF52058">
    <property type="entry name" value="L domain-like"/>
    <property type="match status" value="1"/>
</dbReference>
<evidence type="ECO:0000256" key="5">
    <source>
        <dbReference type="SAM" id="Phobius"/>
    </source>
</evidence>
<keyword evidence="5" id="KW-0472">Membrane</keyword>
<name>A0AAD9N5P7_9ANNE</name>
<keyword evidence="3" id="KW-0677">Repeat</keyword>
<feature type="chain" id="PRO_5041913996" description="Chaoptin" evidence="6">
    <location>
        <begin position="28"/>
        <end position="2430"/>
    </location>
</feature>
<evidence type="ECO:0008006" key="9">
    <source>
        <dbReference type="Google" id="ProtNLM"/>
    </source>
</evidence>
<evidence type="ECO:0000256" key="6">
    <source>
        <dbReference type="SAM" id="SignalP"/>
    </source>
</evidence>
<feature type="transmembrane region" description="Helical" evidence="5">
    <location>
        <begin position="2393"/>
        <end position="2414"/>
    </location>
</feature>
<dbReference type="EMBL" id="JAODUP010000178">
    <property type="protein sequence ID" value="KAK2158032.1"/>
    <property type="molecule type" value="Genomic_DNA"/>
</dbReference>
<feature type="compositionally biased region" description="Polar residues" evidence="4">
    <location>
        <begin position="2320"/>
        <end position="2339"/>
    </location>
</feature>
<feature type="signal peptide" evidence="6">
    <location>
        <begin position="1"/>
        <end position="27"/>
    </location>
</feature>
<dbReference type="InterPro" id="IPR032675">
    <property type="entry name" value="LRR_dom_sf"/>
</dbReference>
<dbReference type="Pfam" id="PF00560">
    <property type="entry name" value="LRR_1"/>
    <property type="match status" value="1"/>
</dbReference>
<dbReference type="Proteomes" id="UP001208570">
    <property type="component" value="Unassembled WGS sequence"/>
</dbReference>
<dbReference type="PROSITE" id="PS51450">
    <property type="entry name" value="LRR"/>
    <property type="match status" value="2"/>
</dbReference>
<protein>
    <recommendedName>
        <fullName evidence="9">Chaoptin</fullName>
    </recommendedName>
</protein>
<keyword evidence="5" id="KW-1133">Transmembrane helix</keyword>
<dbReference type="SUPFAM" id="SSF52047">
    <property type="entry name" value="RNI-like"/>
    <property type="match status" value="1"/>
</dbReference>
<keyword evidence="2 6" id="KW-0732">Signal</keyword>
<organism evidence="7 8">
    <name type="scientific">Paralvinella palmiformis</name>
    <dbReference type="NCBI Taxonomy" id="53620"/>
    <lineage>
        <taxon>Eukaryota</taxon>
        <taxon>Metazoa</taxon>
        <taxon>Spiralia</taxon>
        <taxon>Lophotrochozoa</taxon>
        <taxon>Annelida</taxon>
        <taxon>Polychaeta</taxon>
        <taxon>Sedentaria</taxon>
        <taxon>Canalipalpata</taxon>
        <taxon>Terebellida</taxon>
        <taxon>Terebelliformia</taxon>
        <taxon>Alvinellidae</taxon>
        <taxon>Paralvinella</taxon>
    </lineage>
</organism>
<evidence type="ECO:0000313" key="7">
    <source>
        <dbReference type="EMBL" id="KAK2158032.1"/>
    </source>
</evidence>
<evidence type="ECO:0000256" key="1">
    <source>
        <dbReference type="ARBA" id="ARBA00022614"/>
    </source>
</evidence>
<sequence length="2430" mass="271067">MTESLATEKCAFLLTVILLSSISWIEGRKCSRPCVCRNASFLDLEEISTVFIMDCSNLGLYYAPHIPGDITVLILSNNMFDEFPVTLISDTSIRALLFQNNEITTLPEIQIKNSKLEYLDLGGNDVHLPEQGFSPGFQNLKTIKLQSSELHKNSFRGLSSLEELHLAVHNQHISSEIFEVSNISQTLKKLTFVASTIPPTLFHSLQRLQELTLYLEGPNPTLPDITFNSTNLGELKKLFINADEVKITGRKLLMNLDKLQTIVLEVNTQTLPFDVFYKSNAGTSCSAESSICSQRQNRFYLERITVSGVRELPDSIFDYVIYLDYLNITGTEKPPEGLLGNVTLLRRLILTHDNIKVINRVLLSEGMTVLSHLNLSYNCIEAITSKSFVNTAAVEMLDLSHNRIHSIEKNAFRYIEKTLQYLNLSHNSICHLTLDVFSSLSSLKVLQLEFNCLIKITSDLFLDLNQLSRLHLQVNSISEITGNKFVGLRILEYLDLSRNKLPSLSSDMLDYLYRSNLRYVDLSDNNIQRLFVFEPPQTTSLEHFRLGGNVELACDCGIVPLINLARVEGYCGKPDWLAGKVIKELNPIMVCPETTQGSTDSSLPAYTSKETDATTTPIADEETNYLSDNVMMTQISDTQPEKEQPSYKTDTSPIRRDKAPIRENEAGLISKESVEPSIKESLSSTTHAYSDFLQITNAVQAINGKTGQSTDGFYSPSQDSHYKGSTYFVAKDAEFASESATQWQQDLLQDRITSYSTEENTSRFSDDYVIGNGTTIHMSEGDDDMIFEKTSFSTLHGVTDGFGDDHASTYKGSTPHSVKDVDISSVSAIHQPEDRGLLLEITTHSFTADESVAGTLDNQGSHYISITHSVKEYDFALKTTVHMPEDSDITLKDTSFSSVEEGNDAFREDYVSSQGSPYSVSSVDISTRSIVHQPDYIGVLHENTTLFAANESTTEFPKDYVSTYMAITHSSEEVDFVSGSTVRPFEDEDMRFEHIAHSSTDKTTDYFQETDISPNKSTTHPIEEYNLANKTAVHFPEGDKIFHENASTSKIRFESTIEMTREHFSSYEGSTLPTQDVDVSHGNTSHWSEDQDVWHKTKTSFSVDERSTGFPEDFVSSYKTGTHSAKDVDIQTERTIHHSEDQNILRDSTTPSSVDRRTTIYSDEHASSYEKTTRYIKDYEVASETDTYLKDDSEVLPKEMNQVTGDIPTYDRISNYEVVMQYTKDVDSVTASTIRQPEDKDIFHGSMTIFPTYGTTANFPASDDDSAENYISSYEGSTDSAKSYDVANESTIQVPKNNDVAPKFRTSSLSDKVTGTVPKNYLFIDKTNADSTKDVGFTRTRPVHQSSDKDLLHQIIAHSTESSSYKDSTLWVKDSNFAIETTVVPNAIPRNISIDHEVRSGTTGFMDERISSSSVDGTVSDFGDDHASPYIGITHSDRDVDYSTEITISQTQYKDILHENTTLTLFDETTAGFSKGSISLHKGYVTANESTAYLHEDRNELHENRTISLVNESTVPEDHVSPYTKFTKYIKGSDSPTESNVPLDAGDVVIPRTSTSPSLSEVIDYFAEENLSSFKAGTDYAKDVDFPSRSTIHSPQDDRVLTTNTLEPSADKSTVDVSEESVSQYKTAALSKKYYNVGSEHTTYTTRDKDDLFRNTSPLSVVENIDGSLLYTSTSHLIKDHEVSGSTVRPPEYERTGSLSTGYASVYEDMNLLYGDIQFASISTVDGSEQTYTVPESTTRPSNATATENVSEDHILSDIDSGVAAKDGELVNTIHPLNKSDALNTITTASSVAKATVGFREVPISYRESTTNVEHIASERVYQQEDNTVFHGTTVSLTLNESTVDSSEDHVSFHENNTYFVGHVVDGVTRPLTNSDNLLDESTTHSSTEEIIDGYIGDHVSQHEISTVSVKEEYNNTNKGFIQLLDHYETLQKKTTGLLYEYTDDYLKDNDPLRKDRTDEFLDDYVSSDKRSTNPSEANKLASKDSGLLADDASYVWPDNKTHYPVSGSNLGKVSMTKSNTDSIIESKTYLPENDDAVHEGRGSTVYQLEDKAVLQETTSSLSAVEGDAFPDSRSSLYKDISDPRKDYDFSVKTTIHMSKHMAQESISTSSIHEITADFHEDYVKAHHLQNESTLYQPQDKDALHEITTPLSVDKSTAVFSKDFISPHESTTYAMENNSSGPGSSLFPFGLPYKDSTDYIKDADSTNESTESLLIDHEPNKTSRHSVQDGNDSTTVLRSEYVVDESTPFSSLVDSTVDISKGLIPLYTSERTLQLVDGDGILFETTTLSSNDNITNTFRVDIDKEQDIFNETSRLSQINTTTAVDGTSPSLSARSSTFQKTEDSTSKPFQVNFSHQLSQGDFETTQMENTTGKFMNIFLSPIPRTASTANLRYFVGTFAFVGIALFALLFFVIFKQRGIWYERTYTVNYV</sequence>
<dbReference type="Pfam" id="PF13306">
    <property type="entry name" value="LRR_5"/>
    <property type="match status" value="1"/>
</dbReference>
<keyword evidence="8" id="KW-1185">Reference proteome</keyword>
<dbReference type="InterPro" id="IPR003591">
    <property type="entry name" value="Leu-rich_rpt_typical-subtyp"/>
</dbReference>
<dbReference type="GO" id="GO:0005615">
    <property type="term" value="C:extracellular space"/>
    <property type="evidence" value="ECO:0007669"/>
    <property type="project" value="TreeGrafter"/>
</dbReference>
<keyword evidence="1" id="KW-0433">Leucine-rich repeat</keyword>
<evidence type="ECO:0000256" key="4">
    <source>
        <dbReference type="SAM" id="MobiDB-lite"/>
    </source>
</evidence>
<dbReference type="PANTHER" id="PTHR24373:SF393">
    <property type="entry name" value="PROTEIN SLIT-LIKE PROTEIN"/>
    <property type="match status" value="1"/>
</dbReference>
<dbReference type="GO" id="GO:0031012">
    <property type="term" value="C:extracellular matrix"/>
    <property type="evidence" value="ECO:0007669"/>
    <property type="project" value="TreeGrafter"/>
</dbReference>
<accession>A0AAD9N5P7</accession>
<evidence type="ECO:0000313" key="8">
    <source>
        <dbReference type="Proteomes" id="UP001208570"/>
    </source>
</evidence>
<feature type="region of interest" description="Disordered" evidence="4">
    <location>
        <begin position="2320"/>
        <end position="2344"/>
    </location>
</feature>
<gene>
    <name evidence="7" type="ORF">LSH36_178g01043</name>
</gene>
<proteinExistence type="predicted"/>
<dbReference type="InterPro" id="IPR001611">
    <property type="entry name" value="Leu-rich_rpt"/>
</dbReference>
<dbReference type="Pfam" id="PF13855">
    <property type="entry name" value="LRR_8"/>
    <property type="match status" value="2"/>
</dbReference>
<dbReference type="PANTHER" id="PTHR24373">
    <property type="entry name" value="SLIT RELATED LEUCINE-RICH REPEAT NEURONAL PROTEIN"/>
    <property type="match status" value="1"/>
</dbReference>
<reference evidence="7" key="1">
    <citation type="journal article" date="2023" name="Mol. Biol. Evol.">
        <title>Third-Generation Sequencing Reveals the Adaptive Role of the Epigenome in Three Deep-Sea Polychaetes.</title>
        <authorList>
            <person name="Perez M."/>
            <person name="Aroh O."/>
            <person name="Sun Y."/>
            <person name="Lan Y."/>
            <person name="Juniper S.K."/>
            <person name="Young C.R."/>
            <person name="Angers B."/>
            <person name="Qian P.Y."/>
        </authorList>
    </citation>
    <scope>NUCLEOTIDE SEQUENCE</scope>
    <source>
        <strain evidence="7">P08H-3</strain>
    </source>
</reference>
<evidence type="ECO:0000256" key="3">
    <source>
        <dbReference type="ARBA" id="ARBA00022737"/>
    </source>
</evidence>
<dbReference type="Gene3D" id="3.80.10.10">
    <property type="entry name" value="Ribonuclease Inhibitor"/>
    <property type="match status" value="3"/>
</dbReference>
<evidence type="ECO:0000256" key="2">
    <source>
        <dbReference type="ARBA" id="ARBA00022729"/>
    </source>
</evidence>
<dbReference type="InterPro" id="IPR050328">
    <property type="entry name" value="Dev_Immune_Receptor"/>
</dbReference>
<comment type="caution">
    <text evidence="7">The sequence shown here is derived from an EMBL/GenBank/DDBJ whole genome shotgun (WGS) entry which is preliminary data.</text>
</comment>
<keyword evidence="5" id="KW-0812">Transmembrane</keyword>
<dbReference type="InterPro" id="IPR026906">
    <property type="entry name" value="LRR_5"/>
</dbReference>